<sequence>MNCISKVVYKTIFEIQFFLLN</sequence>
<organism evidence="1 2">
    <name type="scientific">Megamonas funiformis YIT 11815</name>
    <dbReference type="NCBI Taxonomy" id="742816"/>
    <lineage>
        <taxon>Bacteria</taxon>
        <taxon>Bacillati</taxon>
        <taxon>Bacillota</taxon>
        <taxon>Negativicutes</taxon>
        <taxon>Selenomonadales</taxon>
        <taxon>Selenomonadaceae</taxon>
        <taxon>Megamonas</taxon>
    </lineage>
</organism>
<proteinExistence type="predicted"/>
<reference evidence="1 2" key="1">
    <citation type="submission" date="2012-01" db="EMBL/GenBank/DDBJ databases">
        <title>The Genome Sequence of Megamonas funiformis YIT 11815.</title>
        <authorList>
            <consortium name="The Broad Institute Genome Sequencing Platform"/>
            <person name="Earl A."/>
            <person name="Ward D."/>
            <person name="Feldgarden M."/>
            <person name="Gevers D."/>
            <person name="Morotomi M."/>
            <person name="Young S.K."/>
            <person name="Zeng Q."/>
            <person name="Gargeya S."/>
            <person name="Fitzgerald M."/>
            <person name="Haas B."/>
            <person name="Abouelleil A."/>
            <person name="Alvarado L."/>
            <person name="Arachchi H.M."/>
            <person name="Berlin A."/>
            <person name="Chapman S.B."/>
            <person name="Gearin G."/>
            <person name="Goldberg J."/>
            <person name="Griggs A."/>
            <person name="Gujja S."/>
            <person name="Hansen M."/>
            <person name="Heiman D."/>
            <person name="Howarth C."/>
            <person name="Larimer J."/>
            <person name="Lui A."/>
            <person name="MacDonald P.J.P."/>
            <person name="McCowen C."/>
            <person name="Montmayeur A."/>
            <person name="Murphy C."/>
            <person name="Neiman D."/>
            <person name="Pearson M."/>
            <person name="Priest M."/>
            <person name="Roberts A."/>
            <person name="Saif S."/>
            <person name="Shea T."/>
            <person name="Sisk P."/>
            <person name="Stolte C."/>
            <person name="Sykes S."/>
            <person name="Wortman J."/>
            <person name="Nusbaum C."/>
            <person name="Birren B."/>
        </authorList>
    </citation>
    <scope>NUCLEOTIDE SEQUENCE [LARGE SCALE GENOMIC DNA]</scope>
    <source>
        <strain evidence="1 2">YIT 11815</strain>
    </source>
</reference>
<protein>
    <submittedName>
        <fullName evidence="1">Uncharacterized protein</fullName>
    </submittedName>
</protein>
<evidence type="ECO:0000313" key="2">
    <source>
        <dbReference type="Proteomes" id="UP000005963"/>
    </source>
</evidence>
<dbReference type="Proteomes" id="UP000005963">
    <property type="component" value="Unassembled WGS sequence"/>
</dbReference>
<keyword evidence="2" id="KW-1185">Reference proteome</keyword>
<dbReference type="EMBL" id="ADMB01000107">
    <property type="protein sequence ID" value="EHR32015.1"/>
    <property type="molecule type" value="Genomic_DNA"/>
</dbReference>
<accession>A0ABP2NGI0</accession>
<feature type="non-terminal residue" evidence="1">
    <location>
        <position position="21"/>
    </location>
</feature>
<gene>
    <name evidence="1" type="ORF">HMPREF9454_02435</name>
</gene>
<name>A0ABP2NGI0_9FIRM</name>
<evidence type="ECO:0000313" key="1">
    <source>
        <dbReference type="EMBL" id="EHR32015.1"/>
    </source>
</evidence>
<comment type="caution">
    <text evidence="1">The sequence shown here is derived from an EMBL/GenBank/DDBJ whole genome shotgun (WGS) entry which is preliminary data.</text>
</comment>